<dbReference type="Proteomes" id="UP000784294">
    <property type="component" value="Unassembled WGS sequence"/>
</dbReference>
<evidence type="ECO:0000313" key="2">
    <source>
        <dbReference type="EMBL" id="VEL10979.1"/>
    </source>
</evidence>
<dbReference type="EMBL" id="CAAALY010010490">
    <property type="protein sequence ID" value="VEL10979.1"/>
    <property type="molecule type" value="Genomic_DNA"/>
</dbReference>
<evidence type="ECO:0000256" key="1">
    <source>
        <dbReference type="SAM" id="SignalP"/>
    </source>
</evidence>
<protein>
    <recommendedName>
        <fullName evidence="4">Secreted protein</fullName>
    </recommendedName>
</protein>
<dbReference type="AlphaFoldDB" id="A0A448WG59"/>
<comment type="caution">
    <text evidence="2">The sequence shown here is derived from an EMBL/GenBank/DDBJ whole genome shotgun (WGS) entry which is preliminary data.</text>
</comment>
<organism evidence="2 3">
    <name type="scientific">Protopolystoma xenopodis</name>
    <dbReference type="NCBI Taxonomy" id="117903"/>
    <lineage>
        <taxon>Eukaryota</taxon>
        <taxon>Metazoa</taxon>
        <taxon>Spiralia</taxon>
        <taxon>Lophotrochozoa</taxon>
        <taxon>Platyhelminthes</taxon>
        <taxon>Monogenea</taxon>
        <taxon>Polyopisthocotylea</taxon>
        <taxon>Polystomatidea</taxon>
        <taxon>Polystomatidae</taxon>
        <taxon>Protopolystoma</taxon>
    </lineage>
</organism>
<accession>A0A448WG59</accession>
<evidence type="ECO:0008006" key="4">
    <source>
        <dbReference type="Google" id="ProtNLM"/>
    </source>
</evidence>
<proteinExistence type="predicted"/>
<name>A0A448WG59_9PLAT</name>
<feature type="chain" id="PRO_5019162656" description="Secreted protein" evidence="1">
    <location>
        <begin position="21"/>
        <end position="182"/>
    </location>
</feature>
<reference evidence="2" key="1">
    <citation type="submission" date="2018-11" db="EMBL/GenBank/DDBJ databases">
        <authorList>
            <consortium name="Pathogen Informatics"/>
        </authorList>
    </citation>
    <scope>NUCLEOTIDE SEQUENCE</scope>
</reference>
<keyword evidence="3" id="KW-1185">Reference proteome</keyword>
<sequence>MQVAMLLLSLNSLFKFQGHAILWVVHQGHTSSISSSAPFFPTRLTDSTTLKGPSLLACSPWRLMLAQIHTDRHTHQINSPGSTGVPKDCPAPIASEAPQPQDRRHRLLFSVRTEPSLKSNVECALRPCKLAHQVGTRPAPTGPKSRLIRCLIPPAYTVLQTKPVRATCASGGHNQKSAASGD</sequence>
<keyword evidence="1" id="KW-0732">Signal</keyword>
<feature type="signal peptide" evidence="1">
    <location>
        <begin position="1"/>
        <end position="20"/>
    </location>
</feature>
<evidence type="ECO:0000313" key="3">
    <source>
        <dbReference type="Proteomes" id="UP000784294"/>
    </source>
</evidence>
<gene>
    <name evidence="2" type="ORF">PXEA_LOCUS4419</name>
</gene>